<protein>
    <submittedName>
        <fullName evidence="1">Uncharacterized protein</fullName>
    </submittedName>
</protein>
<accession>A0A8S1JID0</accession>
<dbReference type="AlphaFoldDB" id="A0A8S1JID0"/>
<name>A0A8S1JID0_9CHLO</name>
<organism evidence="1 2">
    <name type="scientific">Ostreobium quekettii</name>
    <dbReference type="NCBI Taxonomy" id="121088"/>
    <lineage>
        <taxon>Eukaryota</taxon>
        <taxon>Viridiplantae</taxon>
        <taxon>Chlorophyta</taxon>
        <taxon>core chlorophytes</taxon>
        <taxon>Ulvophyceae</taxon>
        <taxon>TCBD clade</taxon>
        <taxon>Bryopsidales</taxon>
        <taxon>Ostreobineae</taxon>
        <taxon>Ostreobiaceae</taxon>
        <taxon>Ostreobium</taxon>
    </lineage>
</organism>
<evidence type="ECO:0000313" key="1">
    <source>
        <dbReference type="EMBL" id="CAD7704791.1"/>
    </source>
</evidence>
<comment type="caution">
    <text evidence="1">The sequence shown here is derived from an EMBL/GenBank/DDBJ whole genome shotgun (WGS) entry which is preliminary data.</text>
</comment>
<reference evidence="1" key="1">
    <citation type="submission" date="2020-12" db="EMBL/GenBank/DDBJ databases">
        <authorList>
            <person name="Iha C."/>
        </authorList>
    </citation>
    <scope>NUCLEOTIDE SEQUENCE</scope>
</reference>
<keyword evidence="2" id="KW-1185">Reference proteome</keyword>
<dbReference type="EMBL" id="CAJHUC010002955">
    <property type="protein sequence ID" value="CAD7704791.1"/>
    <property type="molecule type" value="Genomic_DNA"/>
</dbReference>
<dbReference type="Proteomes" id="UP000708148">
    <property type="component" value="Unassembled WGS sequence"/>
</dbReference>
<proteinExistence type="predicted"/>
<gene>
    <name evidence="1" type="ORF">OSTQU699_LOCUS10146</name>
</gene>
<evidence type="ECO:0000313" key="2">
    <source>
        <dbReference type="Proteomes" id="UP000708148"/>
    </source>
</evidence>
<sequence>MPASVSAPTDRLKEATSYMQWLASVSKDPGTSTSDQGGMNLGYIGGKEVLEEHQPAQFVQLQQQDRWPGGTPLKTPQWKHTRTICCHSTGKGNMEAEAVGSDQPCIDTNTELLHKKYGRTQAPPSG</sequence>